<evidence type="ECO:0000256" key="1">
    <source>
        <dbReference type="SAM" id="MobiDB-lite"/>
    </source>
</evidence>
<reference evidence="4" key="1">
    <citation type="submission" date="2017-02" db="UniProtKB">
        <authorList>
            <consortium name="WormBaseParasite"/>
        </authorList>
    </citation>
    <scope>IDENTIFICATION</scope>
</reference>
<evidence type="ECO:0000313" key="4">
    <source>
        <dbReference type="WBParaSite" id="EVEC_0001066501-mRNA-1"/>
    </source>
</evidence>
<dbReference type="OrthoDB" id="5805798at2759"/>
<reference evidence="2 3" key="2">
    <citation type="submission" date="2018-10" db="EMBL/GenBank/DDBJ databases">
        <authorList>
            <consortium name="Pathogen Informatics"/>
        </authorList>
    </citation>
    <scope>NUCLEOTIDE SEQUENCE [LARGE SCALE GENOMIC DNA]</scope>
</reference>
<keyword evidence="3" id="KW-1185">Reference proteome</keyword>
<organism evidence="4">
    <name type="scientific">Enterobius vermicularis</name>
    <name type="common">Human pinworm</name>
    <dbReference type="NCBI Taxonomy" id="51028"/>
    <lineage>
        <taxon>Eukaryota</taxon>
        <taxon>Metazoa</taxon>
        <taxon>Ecdysozoa</taxon>
        <taxon>Nematoda</taxon>
        <taxon>Chromadorea</taxon>
        <taxon>Rhabditida</taxon>
        <taxon>Spirurina</taxon>
        <taxon>Oxyuridomorpha</taxon>
        <taxon>Oxyuroidea</taxon>
        <taxon>Oxyuridae</taxon>
        <taxon>Enterobius</taxon>
    </lineage>
</organism>
<protein>
    <submittedName>
        <fullName evidence="2 4">Uncharacterized protein</fullName>
    </submittedName>
</protein>
<feature type="region of interest" description="Disordered" evidence="1">
    <location>
        <begin position="1"/>
        <end position="21"/>
    </location>
</feature>
<gene>
    <name evidence="2" type="ORF">EVEC_LOCUS10008</name>
</gene>
<proteinExistence type="predicted"/>
<sequence length="75" mass="8297">MELVNGSQILEEQSGKKLDGSTAPDFCSFGSVTSSSWYTKRRPYRSVAFGTWKVGNASEIGTRTGRNNKELLHAR</sequence>
<dbReference type="Proteomes" id="UP000274131">
    <property type="component" value="Unassembled WGS sequence"/>
</dbReference>
<accession>A0A0N4VIL2</accession>
<feature type="compositionally biased region" description="Polar residues" evidence="1">
    <location>
        <begin position="1"/>
        <end position="11"/>
    </location>
</feature>
<dbReference type="WBParaSite" id="EVEC_0001066501-mRNA-1">
    <property type="protein sequence ID" value="EVEC_0001066501-mRNA-1"/>
    <property type="gene ID" value="EVEC_0001066501"/>
</dbReference>
<name>A0A0N4VIL2_ENTVE</name>
<dbReference type="EMBL" id="UXUI01010456">
    <property type="protein sequence ID" value="VDD95257.1"/>
    <property type="molecule type" value="Genomic_DNA"/>
</dbReference>
<evidence type="ECO:0000313" key="3">
    <source>
        <dbReference type="Proteomes" id="UP000274131"/>
    </source>
</evidence>
<dbReference type="AlphaFoldDB" id="A0A0N4VIL2"/>
<evidence type="ECO:0000313" key="2">
    <source>
        <dbReference type="EMBL" id="VDD95257.1"/>
    </source>
</evidence>